<dbReference type="InterPro" id="IPR038731">
    <property type="entry name" value="RgtA/B/C-like"/>
</dbReference>
<name>A0A3N1ZWS5_9ACTN</name>
<feature type="transmembrane region" description="Helical" evidence="9">
    <location>
        <begin position="136"/>
        <end position="159"/>
    </location>
</feature>
<dbReference type="PANTHER" id="PTHR33908:SF3">
    <property type="entry name" value="UNDECAPRENYL PHOSPHATE-ALPHA-4-AMINO-4-DEOXY-L-ARABINOSE ARABINOSYL TRANSFERASE"/>
    <property type="match status" value="1"/>
</dbReference>
<evidence type="ECO:0000256" key="9">
    <source>
        <dbReference type="SAM" id="Phobius"/>
    </source>
</evidence>
<accession>A0A3N1ZWS5</accession>
<keyword evidence="5 9" id="KW-0812">Transmembrane</keyword>
<reference evidence="12 13" key="1">
    <citation type="submission" date="2018-11" db="EMBL/GenBank/DDBJ databases">
        <title>Sequencing the genomes of 1000 actinobacteria strains.</title>
        <authorList>
            <person name="Klenk H.-P."/>
        </authorList>
    </citation>
    <scope>NUCLEOTIDE SEQUENCE [LARGE SCALE GENOMIC DNA]</scope>
    <source>
        <strain evidence="12 13">DSM 10546</strain>
    </source>
</reference>
<protein>
    <submittedName>
        <fullName evidence="12">4-amino-4-deoxy-L-arabinose transferase-like glycosyltransferase</fullName>
    </submittedName>
</protein>
<dbReference type="InterPro" id="IPR050297">
    <property type="entry name" value="LipidA_mod_glycosyltrf_83"/>
</dbReference>
<keyword evidence="3" id="KW-0328">Glycosyltransferase</keyword>
<dbReference type="Proteomes" id="UP000275749">
    <property type="component" value="Unassembled WGS sequence"/>
</dbReference>
<dbReference type="Pfam" id="PF13231">
    <property type="entry name" value="PMT_2"/>
    <property type="match status" value="1"/>
</dbReference>
<feature type="transmembrane region" description="Helical" evidence="9">
    <location>
        <begin position="165"/>
        <end position="182"/>
    </location>
</feature>
<keyword evidence="6 9" id="KW-1133">Transmembrane helix</keyword>
<feature type="transmembrane region" description="Helical" evidence="9">
    <location>
        <begin position="413"/>
        <end position="434"/>
    </location>
</feature>
<feature type="transmembrane region" description="Helical" evidence="9">
    <location>
        <begin position="92"/>
        <end position="116"/>
    </location>
</feature>
<evidence type="ECO:0000256" key="4">
    <source>
        <dbReference type="ARBA" id="ARBA00022679"/>
    </source>
</evidence>
<dbReference type="RefSeq" id="WP_123576138.1">
    <property type="nucleotide sequence ID" value="NZ_RKHG01000001.1"/>
</dbReference>
<dbReference type="GO" id="GO:0005886">
    <property type="term" value="C:plasma membrane"/>
    <property type="evidence" value="ECO:0007669"/>
    <property type="project" value="UniProtKB-SubCell"/>
</dbReference>
<dbReference type="AlphaFoldDB" id="A0A3N1ZWS5"/>
<feature type="transmembrane region" description="Helical" evidence="9">
    <location>
        <begin position="189"/>
        <end position="222"/>
    </location>
</feature>
<feature type="transmembrane region" description="Helical" evidence="9">
    <location>
        <begin position="386"/>
        <end position="407"/>
    </location>
</feature>
<dbReference type="GO" id="GO:0009103">
    <property type="term" value="P:lipopolysaccharide biosynthetic process"/>
    <property type="evidence" value="ECO:0007669"/>
    <property type="project" value="UniProtKB-ARBA"/>
</dbReference>
<feature type="transmembrane region" description="Helical" evidence="9">
    <location>
        <begin position="234"/>
        <end position="255"/>
    </location>
</feature>
<proteinExistence type="predicted"/>
<feature type="region of interest" description="Disordered" evidence="8">
    <location>
        <begin position="512"/>
        <end position="536"/>
    </location>
</feature>
<evidence type="ECO:0000256" key="7">
    <source>
        <dbReference type="ARBA" id="ARBA00023136"/>
    </source>
</evidence>
<feature type="domain" description="Glycosyltransferase RgtA/B/C/D-like" evidence="10">
    <location>
        <begin position="77"/>
        <end position="243"/>
    </location>
</feature>
<dbReference type="InterPro" id="IPR056785">
    <property type="entry name" value="YkcA/B-like_C"/>
</dbReference>
<sequence>MLLTSSPRTSSAPPGRPSWHRLSLALLLVATTALYLVGLSASGYANSFYSAAAQAGGESWKAWFFGSLDAGSAITVDKPPAALWLMGLSVRIFGLSSWSILVPEALLGVASVAVLYATVRRSLAGRADGSLAHSNLAHWAALGGAATLALTPAATLMFRFNNPDALLVFLEVAAAWFVVRATQTASRKHLALAGVMIGLGFLTKMLQAFLVLPAFVVAYAVAAPTTWKRKVVDLFAALGAMVASFGWYVALFELVPESWRPYMGGSQKNSLLELAFGYNGLGRITGEETGGLGNGGSSSGVGVLRIFQSVSGGMISWLVPAALVLGAFACAVLGRRAWANLNPRTSPDGFNATPATQANAGLVVWLGWLVVTAAVFSSMSGIYHDYYVVALAPGIAGAVAVGAAVLWQRRELLAARIGLALAVSATGVWAVRLLMRAGGAWTSFGGFIAVGATVAALGLLFADLLPDEVARVSLVLAVVAALAGPTSYSINTAQTAHTGSIVTAGPVSGGMGGGGGGGGRGGMGGPPPGGAGGQAGGMGGLLGGATVSDELKALLTQDSDSYTWVAATTGAQNAASYQLATESPVIALGGFNGTDPAPTLAQFTAMVAAGQVHWFIASGSTGMPGQASSGASDASEIVAWVAENFTAQTVDGTTVYDLTAS</sequence>
<evidence type="ECO:0000256" key="2">
    <source>
        <dbReference type="ARBA" id="ARBA00022475"/>
    </source>
</evidence>
<evidence type="ECO:0000313" key="12">
    <source>
        <dbReference type="EMBL" id="ROR55285.1"/>
    </source>
</evidence>
<gene>
    <name evidence="12" type="ORF">EDD41_2548</name>
</gene>
<evidence type="ECO:0000256" key="5">
    <source>
        <dbReference type="ARBA" id="ARBA00022692"/>
    </source>
</evidence>
<dbReference type="GO" id="GO:0016763">
    <property type="term" value="F:pentosyltransferase activity"/>
    <property type="evidence" value="ECO:0007669"/>
    <property type="project" value="TreeGrafter"/>
</dbReference>
<keyword evidence="2" id="KW-1003">Cell membrane</keyword>
<evidence type="ECO:0000256" key="6">
    <source>
        <dbReference type="ARBA" id="ARBA00022989"/>
    </source>
</evidence>
<feature type="transmembrane region" description="Helical" evidence="9">
    <location>
        <begin position="358"/>
        <end position="379"/>
    </location>
</feature>
<dbReference type="EMBL" id="RKHG01000001">
    <property type="protein sequence ID" value="ROR55285.1"/>
    <property type="molecule type" value="Genomic_DNA"/>
</dbReference>
<feature type="transmembrane region" description="Helical" evidence="9">
    <location>
        <begin position="315"/>
        <end position="338"/>
    </location>
</feature>
<keyword evidence="7 9" id="KW-0472">Membrane</keyword>
<feature type="transmembrane region" description="Helical" evidence="9">
    <location>
        <begin position="468"/>
        <end position="488"/>
    </location>
</feature>
<comment type="caution">
    <text evidence="12">The sequence shown here is derived from an EMBL/GenBank/DDBJ whole genome shotgun (WGS) entry which is preliminary data.</text>
</comment>
<evidence type="ECO:0000313" key="13">
    <source>
        <dbReference type="Proteomes" id="UP000275749"/>
    </source>
</evidence>
<evidence type="ECO:0000256" key="8">
    <source>
        <dbReference type="SAM" id="MobiDB-lite"/>
    </source>
</evidence>
<dbReference type="Pfam" id="PF24878">
    <property type="entry name" value="YkcB_C"/>
    <property type="match status" value="1"/>
</dbReference>
<feature type="transmembrane region" description="Helical" evidence="9">
    <location>
        <begin position="441"/>
        <end position="462"/>
    </location>
</feature>
<evidence type="ECO:0000256" key="1">
    <source>
        <dbReference type="ARBA" id="ARBA00004651"/>
    </source>
</evidence>
<dbReference type="GO" id="GO:0010041">
    <property type="term" value="P:response to iron(III) ion"/>
    <property type="evidence" value="ECO:0007669"/>
    <property type="project" value="TreeGrafter"/>
</dbReference>
<evidence type="ECO:0000259" key="10">
    <source>
        <dbReference type="Pfam" id="PF13231"/>
    </source>
</evidence>
<comment type="subcellular location">
    <subcellularLocation>
        <location evidence="1">Cell membrane</location>
        <topology evidence="1">Multi-pass membrane protein</topology>
    </subcellularLocation>
</comment>
<evidence type="ECO:0000259" key="11">
    <source>
        <dbReference type="Pfam" id="PF24878"/>
    </source>
</evidence>
<keyword evidence="4 12" id="KW-0808">Transferase</keyword>
<evidence type="ECO:0000256" key="3">
    <source>
        <dbReference type="ARBA" id="ARBA00022676"/>
    </source>
</evidence>
<organism evidence="12 13">
    <name type="scientific">Luteococcus japonicus</name>
    <dbReference type="NCBI Taxonomy" id="33984"/>
    <lineage>
        <taxon>Bacteria</taxon>
        <taxon>Bacillati</taxon>
        <taxon>Actinomycetota</taxon>
        <taxon>Actinomycetes</taxon>
        <taxon>Propionibacteriales</taxon>
        <taxon>Propionibacteriaceae</taxon>
        <taxon>Luteococcus</taxon>
    </lineage>
</organism>
<feature type="domain" description="Putative mannosyltransferase YkcA/B-like C-terminal" evidence="11">
    <location>
        <begin position="551"/>
        <end position="644"/>
    </location>
</feature>
<dbReference type="PANTHER" id="PTHR33908">
    <property type="entry name" value="MANNOSYLTRANSFERASE YKCB-RELATED"/>
    <property type="match status" value="1"/>
</dbReference>